<dbReference type="EMBL" id="CAJNOM010004155">
    <property type="protein sequence ID" value="CAF1653093.1"/>
    <property type="molecule type" value="Genomic_DNA"/>
</dbReference>
<evidence type="ECO:0000313" key="2">
    <source>
        <dbReference type="EMBL" id="CAF1653093.1"/>
    </source>
</evidence>
<dbReference type="Proteomes" id="UP000663832">
    <property type="component" value="Unassembled WGS sequence"/>
</dbReference>
<sequence>MNNNVTLMPHICFIVCDSGPAAHFAVFANQLSSKNEIQVSIYASGPALTKLKDSHLSNDIQLLPFTFDDSDRNQQDIVAIQLIDNCVKQNVRTIIVDIGNKFDAVFQTVLSKYNLSSNTIHSWCYYDNTEPYVPGGYSIKTEGTIKISPFILFANMNLASIDSNIYSLPEKKIDLTNKTKQSIGYYPVIEIEKLFQQRQIERDILRTQNNWNKFKYLFVYFGGNNDTYFDQAFPAFLSNLSQIENYFIQDILFLVHQHPAAKKQNRDALLLQD</sequence>
<keyword evidence="3" id="KW-1185">Reference proteome</keyword>
<reference evidence="1" key="1">
    <citation type="submission" date="2021-02" db="EMBL/GenBank/DDBJ databases">
        <authorList>
            <person name="Nowell W R."/>
        </authorList>
    </citation>
    <scope>NUCLEOTIDE SEQUENCE</scope>
</reference>
<organism evidence="1 4">
    <name type="scientific">Adineta steineri</name>
    <dbReference type="NCBI Taxonomy" id="433720"/>
    <lineage>
        <taxon>Eukaryota</taxon>
        <taxon>Metazoa</taxon>
        <taxon>Spiralia</taxon>
        <taxon>Gnathifera</taxon>
        <taxon>Rotifera</taxon>
        <taxon>Eurotatoria</taxon>
        <taxon>Bdelloidea</taxon>
        <taxon>Adinetida</taxon>
        <taxon>Adinetidae</taxon>
        <taxon>Adineta</taxon>
    </lineage>
</organism>
<evidence type="ECO:0000313" key="4">
    <source>
        <dbReference type="Proteomes" id="UP000663877"/>
    </source>
</evidence>
<dbReference type="EMBL" id="CAJNOI010003788">
    <property type="protein sequence ID" value="CAF1529466.1"/>
    <property type="molecule type" value="Genomic_DNA"/>
</dbReference>
<evidence type="ECO:0000313" key="1">
    <source>
        <dbReference type="EMBL" id="CAF1529466.1"/>
    </source>
</evidence>
<protein>
    <submittedName>
        <fullName evidence="1">Uncharacterized protein</fullName>
    </submittedName>
</protein>
<accession>A0A815VEN0</accession>
<gene>
    <name evidence="1" type="ORF">BJG266_LOCUS44802</name>
    <name evidence="2" type="ORF">QVE165_LOCUS61777</name>
</gene>
<dbReference type="AlphaFoldDB" id="A0A815VEN0"/>
<dbReference type="OrthoDB" id="9983627at2759"/>
<comment type="caution">
    <text evidence="1">The sequence shown here is derived from an EMBL/GenBank/DDBJ whole genome shotgun (WGS) entry which is preliminary data.</text>
</comment>
<evidence type="ECO:0000313" key="3">
    <source>
        <dbReference type="Proteomes" id="UP000663832"/>
    </source>
</evidence>
<dbReference type="Proteomes" id="UP000663877">
    <property type="component" value="Unassembled WGS sequence"/>
</dbReference>
<name>A0A815VEN0_9BILA</name>
<proteinExistence type="predicted"/>